<comment type="caution">
    <text evidence="1">The sequence shown here is derived from an EMBL/GenBank/DDBJ whole genome shotgun (WGS) entry which is preliminary data.</text>
</comment>
<name>A0A0F9PFC7_9ZZZZ</name>
<reference evidence="1" key="1">
    <citation type="journal article" date="2015" name="Nature">
        <title>Complex archaea that bridge the gap between prokaryotes and eukaryotes.</title>
        <authorList>
            <person name="Spang A."/>
            <person name="Saw J.H."/>
            <person name="Jorgensen S.L."/>
            <person name="Zaremba-Niedzwiedzka K."/>
            <person name="Martijn J."/>
            <person name="Lind A.E."/>
            <person name="van Eijk R."/>
            <person name="Schleper C."/>
            <person name="Guy L."/>
            <person name="Ettema T.J."/>
        </authorList>
    </citation>
    <scope>NUCLEOTIDE SEQUENCE</scope>
</reference>
<dbReference type="AlphaFoldDB" id="A0A0F9PFC7"/>
<evidence type="ECO:0000313" key="1">
    <source>
        <dbReference type="EMBL" id="KKN28814.1"/>
    </source>
</evidence>
<sequence>MTNATALAEPAQCTEQATCLDIAHKLMRLQVNFNALGIYSWGGWRRHEDYIRMRNIHDSVRAGMRWSSG</sequence>
<proteinExistence type="predicted"/>
<dbReference type="EMBL" id="LAZR01002533">
    <property type="protein sequence ID" value="KKN28814.1"/>
    <property type="molecule type" value="Genomic_DNA"/>
</dbReference>
<protein>
    <submittedName>
        <fullName evidence="1">Uncharacterized protein</fullName>
    </submittedName>
</protein>
<gene>
    <name evidence="1" type="ORF">LCGC14_0850620</name>
</gene>
<accession>A0A0F9PFC7</accession>
<organism evidence="1">
    <name type="scientific">marine sediment metagenome</name>
    <dbReference type="NCBI Taxonomy" id="412755"/>
    <lineage>
        <taxon>unclassified sequences</taxon>
        <taxon>metagenomes</taxon>
        <taxon>ecological metagenomes</taxon>
    </lineage>
</organism>